<gene>
    <name evidence="16" type="ORF">D7Z54_18540</name>
</gene>
<evidence type="ECO:0000256" key="1">
    <source>
        <dbReference type="ARBA" id="ARBA00004496"/>
    </source>
</evidence>
<evidence type="ECO:0000256" key="7">
    <source>
        <dbReference type="ARBA" id="ARBA00022694"/>
    </source>
</evidence>
<dbReference type="OrthoDB" id="9814580at2"/>
<evidence type="ECO:0000256" key="13">
    <source>
        <dbReference type="PIRNR" id="PIRNR004930"/>
    </source>
</evidence>
<feature type="binding site" evidence="14">
    <location>
        <position position="149"/>
    </location>
    <ligand>
        <name>L-threonine</name>
        <dbReference type="ChEBI" id="CHEBI:57926"/>
    </ligand>
</feature>
<feature type="binding site" evidence="14">
    <location>
        <position position="189"/>
    </location>
    <ligand>
        <name>L-threonine</name>
        <dbReference type="ChEBI" id="CHEBI:57926"/>
    </ligand>
</feature>
<comment type="caution">
    <text evidence="16">The sequence shown here is derived from an EMBL/GenBank/DDBJ whole genome shotgun (WGS) entry which is preliminary data.</text>
</comment>
<dbReference type="RefSeq" id="WP_125557793.1">
    <property type="nucleotide sequence ID" value="NZ_RBVX01000020.1"/>
</dbReference>
<dbReference type="InterPro" id="IPR017945">
    <property type="entry name" value="DHBP_synth_RibB-like_a/b_dom"/>
</dbReference>
<keyword evidence="8 13" id="KW-0548">Nucleotidyltransferase</keyword>
<dbReference type="AlphaFoldDB" id="A0A428N0I4"/>
<comment type="subcellular location">
    <subcellularLocation>
        <location evidence="1 13">Cytoplasm</location>
    </subcellularLocation>
</comment>
<dbReference type="GO" id="GO:0006450">
    <property type="term" value="P:regulation of translational fidelity"/>
    <property type="evidence" value="ECO:0007669"/>
    <property type="project" value="TreeGrafter"/>
</dbReference>
<name>A0A428N0I4_9BACI</name>
<keyword evidence="5 13" id="KW-0963">Cytoplasm</keyword>
<evidence type="ECO:0000256" key="9">
    <source>
        <dbReference type="ARBA" id="ARBA00022741"/>
    </source>
</evidence>
<dbReference type="PIRSF" id="PIRSF004930">
    <property type="entry name" value="Tln_factor_SUA5"/>
    <property type="match status" value="1"/>
</dbReference>
<dbReference type="InterPro" id="IPR005145">
    <property type="entry name" value="Sua5_C"/>
</dbReference>
<evidence type="ECO:0000256" key="14">
    <source>
        <dbReference type="PIRSR" id="PIRSR004930-1"/>
    </source>
</evidence>
<dbReference type="GO" id="GO:0061710">
    <property type="term" value="F:L-threonylcarbamoyladenylate synthase"/>
    <property type="evidence" value="ECO:0007669"/>
    <property type="project" value="UniProtKB-EC"/>
</dbReference>
<comment type="function">
    <text evidence="13">Required for the formation of a threonylcarbamoyl group on adenosine at position 37 (t(6)A37) in tRNAs that read codons beginning with adenine.</text>
</comment>
<comment type="catalytic activity">
    <reaction evidence="12 13">
        <text>L-threonine + hydrogencarbonate + ATP = L-threonylcarbamoyladenylate + diphosphate + H2O</text>
        <dbReference type="Rhea" id="RHEA:36407"/>
        <dbReference type="ChEBI" id="CHEBI:15377"/>
        <dbReference type="ChEBI" id="CHEBI:17544"/>
        <dbReference type="ChEBI" id="CHEBI:30616"/>
        <dbReference type="ChEBI" id="CHEBI:33019"/>
        <dbReference type="ChEBI" id="CHEBI:57926"/>
        <dbReference type="ChEBI" id="CHEBI:73682"/>
        <dbReference type="EC" id="2.7.7.87"/>
    </reaction>
</comment>
<comment type="similarity">
    <text evidence="2 13">Belongs to the SUA5 family.</text>
</comment>
<keyword evidence="17" id="KW-1185">Reference proteome</keyword>
<dbReference type="InterPro" id="IPR010923">
    <property type="entry name" value="T(6)A37_SUA5"/>
</dbReference>
<evidence type="ECO:0000256" key="3">
    <source>
        <dbReference type="ARBA" id="ARBA00012584"/>
    </source>
</evidence>
<feature type="binding site" evidence="14">
    <location>
        <position position="151"/>
    </location>
    <ligand>
        <name>ATP</name>
        <dbReference type="ChEBI" id="CHEBI:30616"/>
    </ligand>
</feature>
<dbReference type="Gene3D" id="3.40.50.11030">
    <property type="entry name" value="Threonylcarbamoyl-AMP synthase, C-terminal domain"/>
    <property type="match status" value="1"/>
</dbReference>
<evidence type="ECO:0000256" key="12">
    <source>
        <dbReference type="ARBA" id="ARBA00048366"/>
    </source>
</evidence>
<evidence type="ECO:0000256" key="5">
    <source>
        <dbReference type="ARBA" id="ARBA00022490"/>
    </source>
</evidence>
<feature type="binding site" evidence="14">
    <location>
        <position position="243"/>
    </location>
    <ligand>
        <name>ATP</name>
        <dbReference type="ChEBI" id="CHEBI:30616"/>
    </ligand>
</feature>
<accession>A0A428N0I4</accession>
<dbReference type="InterPro" id="IPR050156">
    <property type="entry name" value="TC-AMP_synthase_SUA5"/>
</dbReference>
<dbReference type="Pfam" id="PF01300">
    <property type="entry name" value="Sua5_yciO_yrdC"/>
    <property type="match status" value="1"/>
</dbReference>
<feature type="binding site" evidence="14">
    <location>
        <position position="129"/>
    </location>
    <ligand>
        <name>L-threonine</name>
        <dbReference type="ChEBI" id="CHEBI:57926"/>
    </ligand>
</feature>
<feature type="domain" description="YrdC-like" evidence="15">
    <location>
        <begin position="21"/>
        <end position="207"/>
    </location>
</feature>
<dbReference type="GO" id="GO:0000049">
    <property type="term" value="F:tRNA binding"/>
    <property type="evidence" value="ECO:0007669"/>
    <property type="project" value="TreeGrafter"/>
</dbReference>
<reference evidence="16 17" key="1">
    <citation type="submission" date="2018-10" db="EMBL/GenBank/DDBJ databases">
        <title>Draft genome sequence of Bacillus salarius IM0101, isolated from a hypersaline soil in Inner Mongolia, China.</title>
        <authorList>
            <person name="Yamprayoonswat W."/>
            <person name="Boonvisut S."/>
            <person name="Jumpathong W."/>
            <person name="Sittihan S."/>
            <person name="Ruangsuj P."/>
            <person name="Wanthongcharoen S."/>
            <person name="Thongpramul N."/>
            <person name="Pimmason S."/>
            <person name="Yu B."/>
            <person name="Yasawong M."/>
        </authorList>
    </citation>
    <scope>NUCLEOTIDE SEQUENCE [LARGE SCALE GENOMIC DNA]</scope>
    <source>
        <strain evidence="16 17">IM0101</strain>
    </source>
</reference>
<dbReference type="FunFam" id="3.90.870.10:FF:000008">
    <property type="entry name" value="Threonylcarbamoyl-AMP synthase"/>
    <property type="match status" value="1"/>
</dbReference>
<dbReference type="Proteomes" id="UP000275076">
    <property type="component" value="Unassembled WGS sequence"/>
</dbReference>
<dbReference type="EMBL" id="RBVX01000020">
    <property type="protein sequence ID" value="RSL31799.1"/>
    <property type="molecule type" value="Genomic_DNA"/>
</dbReference>
<dbReference type="GO" id="GO:0003725">
    <property type="term" value="F:double-stranded RNA binding"/>
    <property type="evidence" value="ECO:0007669"/>
    <property type="project" value="UniProtKB-UniRule"/>
</dbReference>
<feature type="binding site" evidence="14">
    <location>
        <position position="66"/>
    </location>
    <ligand>
        <name>ATP</name>
        <dbReference type="ChEBI" id="CHEBI:30616"/>
    </ligand>
</feature>
<feature type="binding site" evidence="14">
    <location>
        <position position="43"/>
    </location>
    <ligand>
        <name>L-threonine</name>
        <dbReference type="ChEBI" id="CHEBI:57926"/>
    </ligand>
</feature>
<evidence type="ECO:0000259" key="15">
    <source>
        <dbReference type="PROSITE" id="PS51163"/>
    </source>
</evidence>
<dbReference type="GO" id="GO:0005524">
    <property type="term" value="F:ATP binding"/>
    <property type="evidence" value="ECO:0007669"/>
    <property type="project" value="UniProtKB-UniRule"/>
</dbReference>
<protein>
    <recommendedName>
        <fullName evidence="4 13">Threonylcarbamoyl-AMP synthase</fullName>
        <shortName evidence="13">TC-AMP synthase</shortName>
        <ecNumber evidence="3 13">2.7.7.87</ecNumber>
    </recommendedName>
    <alternativeName>
        <fullName evidence="11 13">L-threonylcarbamoyladenylate synthase</fullName>
    </alternativeName>
</protein>
<feature type="binding site" evidence="14">
    <location>
        <position position="75"/>
    </location>
    <ligand>
        <name>L-threonine</name>
        <dbReference type="ChEBI" id="CHEBI:57926"/>
    </ligand>
</feature>
<dbReference type="PANTHER" id="PTHR17490">
    <property type="entry name" value="SUA5"/>
    <property type="match status" value="1"/>
</dbReference>
<evidence type="ECO:0000313" key="16">
    <source>
        <dbReference type="EMBL" id="RSL31799.1"/>
    </source>
</evidence>
<feature type="binding site" evidence="14">
    <location>
        <position position="159"/>
    </location>
    <ligand>
        <name>ATP</name>
        <dbReference type="ChEBI" id="CHEBI:30616"/>
    </ligand>
</feature>
<evidence type="ECO:0000256" key="8">
    <source>
        <dbReference type="ARBA" id="ARBA00022695"/>
    </source>
</evidence>
<dbReference type="GO" id="GO:0008033">
    <property type="term" value="P:tRNA processing"/>
    <property type="evidence" value="ECO:0007669"/>
    <property type="project" value="UniProtKB-KW"/>
</dbReference>
<keyword evidence="6 13" id="KW-0808">Transferase</keyword>
<keyword evidence="9 13" id="KW-0547">Nucleotide-binding</keyword>
<evidence type="ECO:0000256" key="2">
    <source>
        <dbReference type="ARBA" id="ARBA00007663"/>
    </source>
</evidence>
<dbReference type="SUPFAM" id="SSF55821">
    <property type="entry name" value="YrdC/RibB"/>
    <property type="match status" value="1"/>
</dbReference>
<dbReference type="PROSITE" id="PS51163">
    <property type="entry name" value="YRDC"/>
    <property type="match status" value="1"/>
</dbReference>
<keyword evidence="7 13" id="KW-0819">tRNA processing</keyword>
<feature type="binding site" evidence="14">
    <location>
        <position position="70"/>
    </location>
    <ligand>
        <name>ATP</name>
        <dbReference type="ChEBI" id="CHEBI:30616"/>
    </ligand>
</feature>
<dbReference type="PANTHER" id="PTHR17490:SF16">
    <property type="entry name" value="THREONYLCARBAMOYL-AMP SYNTHASE"/>
    <property type="match status" value="1"/>
</dbReference>
<keyword evidence="10 13" id="KW-0067">ATP-binding</keyword>
<organism evidence="16 17">
    <name type="scientific">Salibacterium salarium</name>
    <dbReference type="NCBI Taxonomy" id="284579"/>
    <lineage>
        <taxon>Bacteria</taxon>
        <taxon>Bacillati</taxon>
        <taxon>Bacillota</taxon>
        <taxon>Bacilli</taxon>
        <taxon>Bacillales</taxon>
        <taxon>Bacillaceae</taxon>
    </lineage>
</organism>
<dbReference type="InterPro" id="IPR038385">
    <property type="entry name" value="Sua5/YwlC_C"/>
</dbReference>
<dbReference type="Pfam" id="PF03481">
    <property type="entry name" value="Sua5_C"/>
    <property type="match status" value="1"/>
</dbReference>
<evidence type="ECO:0000313" key="17">
    <source>
        <dbReference type="Proteomes" id="UP000275076"/>
    </source>
</evidence>
<evidence type="ECO:0000256" key="10">
    <source>
        <dbReference type="ARBA" id="ARBA00022840"/>
    </source>
</evidence>
<feature type="binding site" evidence="14">
    <location>
        <position position="203"/>
    </location>
    <ligand>
        <name>ATP</name>
        <dbReference type="ChEBI" id="CHEBI:30616"/>
    </ligand>
</feature>
<proteinExistence type="inferred from homology"/>
<sequence length="345" mass="36517">MSYKHTQFWSVDKLDGEETLSPAITEAGLCISEGETVAFPTETVYGLGADATNDNAVDKVFEAKGRPGDNPLIVHIGSVEQWGDLASVIPEMAQTLADSFWPGPLTLIVPKKQTVSEKVTAGLSSVAVRMPDHAVARALINAAGVPVAAPSANRSGRPSPTKAEHVLYDLDGRIAGIIDGGDAGFGLESTVVDCTGEKAVILRPGGITREQIEAVLGTLNVLESGKTSDSDAPKAPGMKYRHYAPSSPLLLVDNEMEEVIAKERLAGKKIGVLAVDENKTKWEPLVDLFIPLGSVDNLSDIAAHLYHHLRLADESKVDVILCETFSKSGVGSAIMNRLEKAASGS</sequence>
<dbReference type="GO" id="GO:0005737">
    <property type="term" value="C:cytoplasm"/>
    <property type="evidence" value="ECO:0007669"/>
    <property type="project" value="UniProtKB-SubCell"/>
</dbReference>
<dbReference type="InterPro" id="IPR006070">
    <property type="entry name" value="Sua5-like_dom"/>
</dbReference>
<dbReference type="Gene3D" id="3.90.870.10">
    <property type="entry name" value="DHBP synthase"/>
    <property type="match status" value="1"/>
</dbReference>
<evidence type="ECO:0000256" key="6">
    <source>
        <dbReference type="ARBA" id="ARBA00022679"/>
    </source>
</evidence>
<dbReference type="NCBIfam" id="TIGR00057">
    <property type="entry name" value="L-threonylcarbamoyladenylate synthase"/>
    <property type="match status" value="1"/>
</dbReference>
<dbReference type="EC" id="2.7.7.87" evidence="3 13"/>
<evidence type="ECO:0000256" key="11">
    <source>
        <dbReference type="ARBA" id="ARBA00029774"/>
    </source>
</evidence>
<evidence type="ECO:0000256" key="4">
    <source>
        <dbReference type="ARBA" id="ARBA00015492"/>
    </source>
</evidence>